<sequence>MYLFQLAAVPPSISMDRDDLDEDVVYAELDLQSYHRPGPSVVRGNMDDKTEYAEIIAVKPNKFVLGLSDVGSSTSIESSSSFSTLTTLLSFFERPIYLEYYACCIL</sequence>
<evidence type="ECO:0000313" key="1">
    <source>
        <dbReference type="EMBL" id="JAS16418.1"/>
    </source>
</evidence>
<name>A0A1B6DY84_9HEMI</name>
<dbReference type="EMBL" id="GEDC01020880">
    <property type="protein sequence ID" value="JAS16418.1"/>
    <property type="molecule type" value="Transcribed_RNA"/>
</dbReference>
<dbReference type="AlphaFoldDB" id="A0A1B6DY84"/>
<gene>
    <name evidence="1" type="ORF">g.13959</name>
    <name evidence="2" type="ORF">g.13960</name>
</gene>
<reference evidence="2" key="1">
    <citation type="submission" date="2015-12" db="EMBL/GenBank/DDBJ databases">
        <title>De novo transcriptome assembly of four potential Pierce s Disease insect vectors from Arizona vineyards.</title>
        <authorList>
            <person name="Tassone E.E."/>
        </authorList>
    </citation>
    <scope>NUCLEOTIDE SEQUENCE</scope>
</reference>
<dbReference type="EMBL" id="GEDC01006655">
    <property type="protein sequence ID" value="JAS30643.1"/>
    <property type="molecule type" value="Transcribed_RNA"/>
</dbReference>
<accession>A0A1B6DY84</accession>
<proteinExistence type="predicted"/>
<evidence type="ECO:0000313" key="2">
    <source>
        <dbReference type="EMBL" id="JAS30643.1"/>
    </source>
</evidence>
<organism evidence="2">
    <name type="scientific">Clastoptera arizonana</name>
    <name type="common">Arizona spittle bug</name>
    <dbReference type="NCBI Taxonomy" id="38151"/>
    <lineage>
        <taxon>Eukaryota</taxon>
        <taxon>Metazoa</taxon>
        <taxon>Ecdysozoa</taxon>
        <taxon>Arthropoda</taxon>
        <taxon>Hexapoda</taxon>
        <taxon>Insecta</taxon>
        <taxon>Pterygota</taxon>
        <taxon>Neoptera</taxon>
        <taxon>Paraneoptera</taxon>
        <taxon>Hemiptera</taxon>
        <taxon>Auchenorrhyncha</taxon>
        <taxon>Cercopoidea</taxon>
        <taxon>Clastopteridae</taxon>
        <taxon>Clastoptera</taxon>
    </lineage>
</organism>
<protein>
    <submittedName>
        <fullName evidence="2">Uncharacterized protein</fullName>
    </submittedName>
</protein>